<comment type="caution">
    <text evidence="6">The sequence shown here is derived from an EMBL/GenBank/DDBJ whole genome shotgun (WGS) entry which is preliminary data.</text>
</comment>
<name>A0ABP8VUB6_9MICO</name>
<feature type="domain" description="HTH marR-type" evidence="5">
    <location>
        <begin position="18"/>
        <end position="152"/>
    </location>
</feature>
<evidence type="ECO:0000259" key="5">
    <source>
        <dbReference type="PROSITE" id="PS50995"/>
    </source>
</evidence>
<evidence type="ECO:0000313" key="6">
    <source>
        <dbReference type="EMBL" id="GAA4671125.1"/>
    </source>
</evidence>
<feature type="region of interest" description="Disordered" evidence="4">
    <location>
        <begin position="1"/>
        <end position="21"/>
    </location>
</feature>
<evidence type="ECO:0000256" key="2">
    <source>
        <dbReference type="ARBA" id="ARBA00023125"/>
    </source>
</evidence>
<dbReference type="SMART" id="SM00347">
    <property type="entry name" value="HTH_MARR"/>
    <property type="match status" value="1"/>
</dbReference>
<keyword evidence="1" id="KW-0805">Transcription regulation</keyword>
<dbReference type="InterPro" id="IPR000835">
    <property type="entry name" value="HTH_MarR-typ"/>
</dbReference>
<dbReference type="Pfam" id="PF12802">
    <property type="entry name" value="MarR_2"/>
    <property type="match status" value="1"/>
</dbReference>
<dbReference type="SUPFAM" id="SSF46785">
    <property type="entry name" value="Winged helix' DNA-binding domain"/>
    <property type="match status" value="1"/>
</dbReference>
<dbReference type="InterPro" id="IPR036390">
    <property type="entry name" value="WH_DNA-bd_sf"/>
</dbReference>
<keyword evidence="7" id="KW-1185">Reference proteome</keyword>
<reference evidence="7" key="1">
    <citation type="journal article" date="2019" name="Int. J. Syst. Evol. Microbiol.">
        <title>The Global Catalogue of Microorganisms (GCM) 10K type strain sequencing project: providing services to taxonomists for standard genome sequencing and annotation.</title>
        <authorList>
            <consortium name="The Broad Institute Genomics Platform"/>
            <consortium name="The Broad Institute Genome Sequencing Center for Infectious Disease"/>
            <person name="Wu L."/>
            <person name="Ma J."/>
        </authorList>
    </citation>
    <scope>NUCLEOTIDE SEQUENCE [LARGE SCALE GENOMIC DNA]</scope>
    <source>
        <strain evidence="7">JCM 18956</strain>
    </source>
</reference>
<sequence length="164" mass="18152">MPDDRSPASEPEAHPSEPVDVHDSVGAWAKKYYLTSRSLLESRLREHDLGPTQWYVLYQLVNVGPTMQRDLGQLLKVERATMSGVVATLVRKGLVTQTAGTRDQRQRLLEVTEAGRTLWPTLPDPVTAAHAFADIDEADLAVARRVLQRATGRLAEQLEAEGEA</sequence>
<evidence type="ECO:0000256" key="3">
    <source>
        <dbReference type="ARBA" id="ARBA00023163"/>
    </source>
</evidence>
<dbReference type="InterPro" id="IPR023187">
    <property type="entry name" value="Tscrpt_reg_MarR-type_CS"/>
</dbReference>
<dbReference type="InterPro" id="IPR039422">
    <property type="entry name" value="MarR/SlyA-like"/>
</dbReference>
<protein>
    <recommendedName>
        <fullName evidence="5">HTH marR-type domain-containing protein</fullName>
    </recommendedName>
</protein>
<dbReference type="PROSITE" id="PS50995">
    <property type="entry name" value="HTH_MARR_2"/>
    <property type="match status" value="1"/>
</dbReference>
<dbReference type="Proteomes" id="UP001501295">
    <property type="component" value="Unassembled WGS sequence"/>
</dbReference>
<dbReference type="PROSITE" id="PS01117">
    <property type="entry name" value="HTH_MARR_1"/>
    <property type="match status" value="1"/>
</dbReference>
<accession>A0ABP8VUB6</accession>
<evidence type="ECO:0000256" key="1">
    <source>
        <dbReference type="ARBA" id="ARBA00023015"/>
    </source>
</evidence>
<proteinExistence type="predicted"/>
<evidence type="ECO:0000313" key="7">
    <source>
        <dbReference type="Proteomes" id="UP001501295"/>
    </source>
</evidence>
<dbReference type="Gene3D" id="1.10.10.10">
    <property type="entry name" value="Winged helix-like DNA-binding domain superfamily/Winged helix DNA-binding domain"/>
    <property type="match status" value="1"/>
</dbReference>
<keyword evidence="3" id="KW-0804">Transcription</keyword>
<evidence type="ECO:0000256" key="4">
    <source>
        <dbReference type="SAM" id="MobiDB-lite"/>
    </source>
</evidence>
<dbReference type="InterPro" id="IPR036388">
    <property type="entry name" value="WH-like_DNA-bd_sf"/>
</dbReference>
<keyword evidence="2" id="KW-0238">DNA-binding</keyword>
<dbReference type="EMBL" id="BAABLM010000002">
    <property type="protein sequence ID" value="GAA4671125.1"/>
    <property type="molecule type" value="Genomic_DNA"/>
</dbReference>
<gene>
    <name evidence="6" type="ORF">GCM10025780_13380</name>
</gene>
<organism evidence="6 7">
    <name type="scientific">Frondihabitans cladoniiphilus</name>
    <dbReference type="NCBI Taxonomy" id="715785"/>
    <lineage>
        <taxon>Bacteria</taxon>
        <taxon>Bacillati</taxon>
        <taxon>Actinomycetota</taxon>
        <taxon>Actinomycetes</taxon>
        <taxon>Micrococcales</taxon>
        <taxon>Microbacteriaceae</taxon>
        <taxon>Frondihabitans</taxon>
    </lineage>
</organism>
<dbReference type="PANTHER" id="PTHR33164">
    <property type="entry name" value="TRANSCRIPTIONAL REGULATOR, MARR FAMILY"/>
    <property type="match status" value="1"/>
</dbReference>
<dbReference type="PANTHER" id="PTHR33164:SF43">
    <property type="entry name" value="HTH-TYPE TRANSCRIPTIONAL REPRESSOR YETL"/>
    <property type="match status" value="1"/>
</dbReference>
<dbReference type="RefSeq" id="WP_345374623.1">
    <property type="nucleotide sequence ID" value="NZ_BAABLM010000002.1"/>
</dbReference>